<name>A0A7R9F438_9NEOP</name>
<protein>
    <submittedName>
        <fullName evidence="2">Uncharacterized protein</fullName>
    </submittedName>
</protein>
<dbReference type="EMBL" id="OD567965">
    <property type="protein sequence ID" value="CAD7446376.1"/>
    <property type="molecule type" value="Genomic_DNA"/>
</dbReference>
<gene>
    <name evidence="2" type="ORF">TBIB3V08_LOCUS8707</name>
</gene>
<evidence type="ECO:0000256" key="1">
    <source>
        <dbReference type="SAM" id="MobiDB-lite"/>
    </source>
</evidence>
<reference evidence="2" key="1">
    <citation type="submission" date="2020-11" db="EMBL/GenBank/DDBJ databases">
        <authorList>
            <person name="Tran Van P."/>
        </authorList>
    </citation>
    <scope>NUCLEOTIDE SEQUENCE</scope>
</reference>
<dbReference type="AlphaFoldDB" id="A0A7R9F438"/>
<sequence length="104" mass="11227">MNGEQVIKPLVEDKGRTQPRGGGNTRALHELSCEPAISQSDLSACVERSLLVAQSRGTHSSSPSGVGARHHGLIFCNNRWRYLAPWTYELRNLLSLSSAGVGAL</sequence>
<organism evidence="2">
    <name type="scientific">Timema bartmani</name>
    <dbReference type="NCBI Taxonomy" id="61472"/>
    <lineage>
        <taxon>Eukaryota</taxon>
        <taxon>Metazoa</taxon>
        <taxon>Ecdysozoa</taxon>
        <taxon>Arthropoda</taxon>
        <taxon>Hexapoda</taxon>
        <taxon>Insecta</taxon>
        <taxon>Pterygota</taxon>
        <taxon>Neoptera</taxon>
        <taxon>Polyneoptera</taxon>
        <taxon>Phasmatodea</taxon>
        <taxon>Timematodea</taxon>
        <taxon>Timematoidea</taxon>
        <taxon>Timematidae</taxon>
        <taxon>Timema</taxon>
    </lineage>
</organism>
<evidence type="ECO:0000313" key="2">
    <source>
        <dbReference type="EMBL" id="CAD7446376.1"/>
    </source>
</evidence>
<accession>A0A7R9F438</accession>
<proteinExistence type="predicted"/>
<feature type="region of interest" description="Disordered" evidence="1">
    <location>
        <begin position="1"/>
        <end position="26"/>
    </location>
</feature>